<reference evidence="2" key="1">
    <citation type="submission" date="2018-06" db="EMBL/GenBank/DDBJ databases">
        <authorList>
            <person name="Feng T."/>
            <person name="Jeon C.O."/>
        </authorList>
    </citation>
    <scope>NUCLEOTIDE SEQUENCE [LARGE SCALE GENOMIC DNA]</scope>
    <source>
        <strain evidence="2">S23</strain>
    </source>
</reference>
<comment type="caution">
    <text evidence="1">The sequence shown here is derived from an EMBL/GenBank/DDBJ whole genome shotgun (WGS) entry which is preliminary data.</text>
</comment>
<dbReference type="Proteomes" id="UP000255165">
    <property type="component" value="Unassembled WGS sequence"/>
</dbReference>
<dbReference type="EMBL" id="QKWJ01000030">
    <property type="protein sequence ID" value="RDK08129.1"/>
    <property type="molecule type" value="Genomic_DNA"/>
</dbReference>
<keyword evidence="2" id="KW-1185">Reference proteome</keyword>
<evidence type="ECO:0000313" key="1">
    <source>
        <dbReference type="EMBL" id="RDK08129.1"/>
    </source>
</evidence>
<dbReference type="AlphaFoldDB" id="A0A370NR91"/>
<name>A0A370NR91_9BURK</name>
<proteinExistence type="predicted"/>
<sequence length="66" mass="6849">MLTVPSPVPSPSTSAKEIADAGGDVLLAHANLQPDNGIVPDSDTAGFIAAAKTRQWGRKPLVRMLP</sequence>
<gene>
    <name evidence="1" type="ORF">DN412_22450</name>
</gene>
<accession>A0A370NR91</accession>
<protein>
    <submittedName>
        <fullName evidence="1">Uncharacterized protein</fullName>
    </submittedName>
</protein>
<evidence type="ECO:0000313" key="2">
    <source>
        <dbReference type="Proteomes" id="UP000255165"/>
    </source>
</evidence>
<organism evidence="1 2">
    <name type="scientific">Cupriavidus lacunae</name>
    <dbReference type="NCBI Taxonomy" id="2666307"/>
    <lineage>
        <taxon>Bacteria</taxon>
        <taxon>Pseudomonadati</taxon>
        <taxon>Pseudomonadota</taxon>
        <taxon>Betaproteobacteria</taxon>
        <taxon>Burkholderiales</taxon>
        <taxon>Burkholderiaceae</taxon>
        <taxon>Cupriavidus</taxon>
    </lineage>
</organism>